<accession>A0A034WNS3</accession>
<dbReference type="OrthoDB" id="6081971at2759"/>
<sequence>MITDRDFILAIKLYPELYQIYKENRADAEERNKELWSQFARDHQLKNGTAAKLKWSQIISQYVSFLMYGTPFHFEREMQFMQMPLLGTGLEDNQSDSDIDETELKKVLKIFEEFPTDIKKQHIRTSATDVIVSKKLSLIKGQGNELNEADFVKFNSTVTNTEKHYETDILDSNNYNKNEGEVKVELPVNKLSSKQNGFNTMVSTENVLTPFTATTDAQAAIKSSEDTGAPGGFSSLTSLELIFLGYAKVLQRMPLRLQLQTKRKIADIMDEAELKLFEDK</sequence>
<evidence type="ECO:0008006" key="2">
    <source>
        <dbReference type="Google" id="ProtNLM"/>
    </source>
</evidence>
<dbReference type="AlphaFoldDB" id="A0A034WNS3"/>
<proteinExistence type="predicted"/>
<reference evidence="1" key="1">
    <citation type="journal article" date="2014" name="BMC Genomics">
        <title>Characterizing the developmental transcriptome of the oriental fruit fly, Bactrocera dorsalis (Diptera: Tephritidae) through comparative genomic analysis with Drosophila melanogaster utilizing modENCODE datasets.</title>
        <authorList>
            <person name="Geib S.M."/>
            <person name="Calla B."/>
            <person name="Hall B."/>
            <person name="Hou S."/>
            <person name="Manoukis N.C."/>
        </authorList>
    </citation>
    <scope>NUCLEOTIDE SEQUENCE</scope>
    <source>
        <strain evidence="1">Punador</strain>
    </source>
</reference>
<protein>
    <recommendedName>
        <fullName evidence="2">MADF domain-containing protein</fullName>
    </recommendedName>
</protein>
<evidence type="ECO:0000313" key="1">
    <source>
        <dbReference type="EMBL" id="JAC55423.1"/>
    </source>
</evidence>
<organism evidence="1">
    <name type="scientific">Bactrocera dorsalis</name>
    <name type="common">Oriental fruit fly</name>
    <name type="synonym">Dacus dorsalis</name>
    <dbReference type="NCBI Taxonomy" id="27457"/>
    <lineage>
        <taxon>Eukaryota</taxon>
        <taxon>Metazoa</taxon>
        <taxon>Ecdysozoa</taxon>
        <taxon>Arthropoda</taxon>
        <taxon>Hexapoda</taxon>
        <taxon>Insecta</taxon>
        <taxon>Pterygota</taxon>
        <taxon>Neoptera</taxon>
        <taxon>Endopterygota</taxon>
        <taxon>Diptera</taxon>
        <taxon>Brachycera</taxon>
        <taxon>Muscomorpha</taxon>
        <taxon>Tephritoidea</taxon>
        <taxon>Tephritidae</taxon>
        <taxon>Bactrocera</taxon>
        <taxon>Bactrocera</taxon>
    </lineage>
</organism>
<dbReference type="EMBL" id="GAKP01003529">
    <property type="protein sequence ID" value="JAC55423.1"/>
    <property type="molecule type" value="Transcribed_RNA"/>
</dbReference>
<name>A0A034WNS3_BACDO</name>